<feature type="region of interest" description="Disordered" evidence="1">
    <location>
        <begin position="102"/>
        <end position="122"/>
    </location>
</feature>
<gene>
    <name evidence="2" type="ORF">EV139_1813</name>
</gene>
<keyword evidence="3" id="KW-1185">Reference proteome</keyword>
<proteinExistence type="predicted"/>
<sequence length="164" mass="18180">MADGSSTTGPAFEPLAVGEVRLDDANEYYFRQCHPSFLDQGIPTTQIFGDFPSDNGRISGNRGKTTDPRSAYKFHTETLDNDSAGVWAVTVGEVEQVESRVVDDTGAPSVRPPDPVPPGHSYVDMQHLSKQERRRLRKSLRDAAVERRRVYPDETGTLDMPVSE</sequence>
<name>A0A4Q7TYX1_9MICO</name>
<dbReference type="OrthoDB" id="5144503at2"/>
<organism evidence="2 3">
    <name type="scientific">Leucobacter luti</name>
    <dbReference type="NCBI Taxonomy" id="340320"/>
    <lineage>
        <taxon>Bacteria</taxon>
        <taxon>Bacillati</taxon>
        <taxon>Actinomycetota</taxon>
        <taxon>Actinomycetes</taxon>
        <taxon>Micrococcales</taxon>
        <taxon>Microbacteriaceae</taxon>
        <taxon>Leucobacter</taxon>
    </lineage>
</organism>
<protein>
    <submittedName>
        <fullName evidence="2">Uncharacterized protein</fullName>
    </submittedName>
</protein>
<evidence type="ECO:0000313" key="3">
    <source>
        <dbReference type="Proteomes" id="UP000291832"/>
    </source>
</evidence>
<evidence type="ECO:0000256" key="1">
    <source>
        <dbReference type="SAM" id="MobiDB-lite"/>
    </source>
</evidence>
<feature type="region of interest" description="Disordered" evidence="1">
    <location>
        <begin position="49"/>
        <end position="69"/>
    </location>
</feature>
<dbReference type="RefSeq" id="WP_130453968.1">
    <property type="nucleotide sequence ID" value="NZ_QYAG01000001.1"/>
</dbReference>
<dbReference type="AlphaFoldDB" id="A0A4Q7TYX1"/>
<evidence type="ECO:0000313" key="2">
    <source>
        <dbReference type="EMBL" id="RZT66376.1"/>
    </source>
</evidence>
<comment type="caution">
    <text evidence="2">The sequence shown here is derived from an EMBL/GenBank/DDBJ whole genome shotgun (WGS) entry which is preliminary data.</text>
</comment>
<accession>A0A4Q7TYX1</accession>
<reference evidence="2 3" key="1">
    <citation type="journal article" date="2015" name="Stand. Genomic Sci.">
        <title>Genomic Encyclopedia of Bacterial and Archaeal Type Strains, Phase III: the genomes of soil and plant-associated and newly described type strains.</title>
        <authorList>
            <person name="Whitman W.B."/>
            <person name="Woyke T."/>
            <person name="Klenk H.P."/>
            <person name="Zhou Y."/>
            <person name="Lilburn T.G."/>
            <person name="Beck B.J."/>
            <person name="De Vos P."/>
            <person name="Vandamme P."/>
            <person name="Eisen J.A."/>
            <person name="Garrity G."/>
            <person name="Hugenholtz P."/>
            <person name="Kyrpides N.C."/>
        </authorList>
    </citation>
    <scope>NUCLEOTIDE SEQUENCE [LARGE SCALE GENOMIC DNA]</scope>
    <source>
        <strain evidence="2 3">RF6</strain>
    </source>
</reference>
<dbReference type="EMBL" id="SHKI01000004">
    <property type="protein sequence ID" value="RZT66376.1"/>
    <property type="molecule type" value="Genomic_DNA"/>
</dbReference>
<dbReference type="Proteomes" id="UP000291832">
    <property type="component" value="Unassembled WGS sequence"/>
</dbReference>